<evidence type="ECO:0000256" key="1">
    <source>
        <dbReference type="ARBA" id="ARBA00004191"/>
    </source>
</evidence>
<dbReference type="InterPro" id="IPR012334">
    <property type="entry name" value="Pectin_lyas_fold"/>
</dbReference>
<name>A0A5J5AVP6_9ASTE</name>
<dbReference type="Gene3D" id="2.160.20.10">
    <property type="entry name" value="Single-stranded right-handed beta-helix, Pectin lyase-like"/>
    <property type="match status" value="1"/>
</dbReference>
<evidence type="ECO:0000259" key="12">
    <source>
        <dbReference type="Pfam" id="PF01095"/>
    </source>
</evidence>
<dbReference type="SUPFAM" id="SSF51126">
    <property type="entry name" value="Pectin lyase-like"/>
    <property type="match status" value="1"/>
</dbReference>
<keyword evidence="14" id="KW-1185">Reference proteome</keyword>
<evidence type="ECO:0000313" key="14">
    <source>
        <dbReference type="Proteomes" id="UP000325577"/>
    </source>
</evidence>
<dbReference type="Pfam" id="PF01095">
    <property type="entry name" value="Pectinesterase"/>
    <property type="match status" value="1"/>
</dbReference>
<keyword evidence="7" id="KW-0732">Signal</keyword>
<gene>
    <name evidence="13" type="ORF">F0562_031453</name>
</gene>
<comment type="similarity">
    <text evidence="3">Belongs to the pectinesterase family.</text>
</comment>
<dbReference type="GO" id="GO:0042545">
    <property type="term" value="P:cell wall modification"/>
    <property type="evidence" value="ECO:0007669"/>
    <property type="project" value="InterPro"/>
</dbReference>
<dbReference type="GO" id="GO:0045490">
    <property type="term" value="P:pectin catabolic process"/>
    <property type="evidence" value="ECO:0007669"/>
    <property type="project" value="UniProtKB-UniPathway"/>
</dbReference>
<dbReference type="EC" id="3.1.1.11" evidence="4"/>
<feature type="domain" description="Pectinesterase catalytic" evidence="12">
    <location>
        <begin position="86"/>
        <end position="371"/>
    </location>
</feature>
<reference evidence="13 14" key="1">
    <citation type="submission" date="2019-09" db="EMBL/GenBank/DDBJ databases">
        <title>A chromosome-level genome assembly of the Chinese tupelo Nyssa sinensis.</title>
        <authorList>
            <person name="Yang X."/>
            <person name="Kang M."/>
            <person name="Yang Y."/>
            <person name="Xiong H."/>
            <person name="Wang M."/>
            <person name="Zhang Z."/>
            <person name="Wang Z."/>
            <person name="Wu H."/>
            <person name="Ma T."/>
            <person name="Liu J."/>
            <person name="Xi Z."/>
        </authorList>
    </citation>
    <scope>NUCLEOTIDE SEQUENCE [LARGE SCALE GENOMIC DNA]</scope>
    <source>
        <strain evidence="13">J267</strain>
        <tissue evidence="13">Leaf</tissue>
    </source>
</reference>
<evidence type="ECO:0000313" key="13">
    <source>
        <dbReference type="EMBL" id="KAA8533936.1"/>
    </source>
</evidence>
<organism evidence="13 14">
    <name type="scientific">Nyssa sinensis</name>
    <dbReference type="NCBI Taxonomy" id="561372"/>
    <lineage>
        <taxon>Eukaryota</taxon>
        <taxon>Viridiplantae</taxon>
        <taxon>Streptophyta</taxon>
        <taxon>Embryophyta</taxon>
        <taxon>Tracheophyta</taxon>
        <taxon>Spermatophyta</taxon>
        <taxon>Magnoliopsida</taxon>
        <taxon>eudicotyledons</taxon>
        <taxon>Gunneridae</taxon>
        <taxon>Pentapetalae</taxon>
        <taxon>asterids</taxon>
        <taxon>Cornales</taxon>
        <taxon>Nyssaceae</taxon>
        <taxon>Nyssa</taxon>
    </lineage>
</organism>
<feature type="transmembrane region" description="Helical" evidence="11">
    <location>
        <begin position="21"/>
        <end position="39"/>
    </location>
</feature>
<keyword evidence="9" id="KW-0063">Aspartyl esterase</keyword>
<dbReference type="Proteomes" id="UP000325577">
    <property type="component" value="Linkage Group LG18"/>
</dbReference>
<comment type="catalytic activity">
    <reaction evidence="10">
        <text>[(1-&gt;4)-alpha-D-galacturonosyl methyl ester](n) + n H2O = [(1-&gt;4)-alpha-D-galacturonosyl](n) + n methanol + n H(+)</text>
        <dbReference type="Rhea" id="RHEA:22380"/>
        <dbReference type="Rhea" id="RHEA-COMP:14570"/>
        <dbReference type="Rhea" id="RHEA-COMP:14573"/>
        <dbReference type="ChEBI" id="CHEBI:15377"/>
        <dbReference type="ChEBI" id="CHEBI:15378"/>
        <dbReference type="ChEBI" id="CHEBI:17790"/>
        <dbReference type="ChEBI" id="CHEBI:140522"/>
        <dbReference type="ChEBI" id="CHEBI:140523"/>
        <dbReference type="EC" id="3.1.1.11"/>
    </reaction>
</comment>
<dbReference type="PANTHER" id="PTHR31321:SF87">
    <property type="entry name" value="PECTINESTERASE 63-RELATED"/>
    <property type="match status" value="1"/>
</dbReference>
<dbReference type="PANTHER" id="PTHR31321">
    <property type="entry name" value="ACYL-COA THIOESTER HYDROLASE YBHC-RELATED"/>
    <property type="match status" value="1"/>
</dbReference>
<keyword evidence="8" id="KW-0378">Hydrolase</keyword>
<dbReference type="FunFam" id="2.160.20.10:FF:000008">
    <property type="entry name" value="Pectinesterase"/>
    <property type="match status" value="1"/>
</dbReference>
<sequence length="381" mass="41664">MKNSSEKHRLEQHIMAQKMTIIMVEAVIAMILLTVPVVFSDDLAPIPAAKAQVKAWFQANVKPLADRKATLDPALATAEATPKVIKVMQDGSGEFKTVADAIKSVPAGNTNRVIISIGPGKYNEKLRIDKTKKFVTLYGDPKALPTLVFDGTSAKFGTVESATLIVEADYFTAVNIIFLNSAPRPIGKKMGGQATAFRISGDKAALYNCQMRGFQDTHLDDTGKHFFKDCYIEGTVDFIYGRGQSIYLNNEIHVVPGDNEAMITAQARESEADNSAFVFAHCTVTGSGGTTVLGRAWRPYSRVIFAYTEMSNVITPEGWSNNLHPEFDKTLYYGEFKNTGPGADPAKRAPFTKQLAQADAQKFLSLGFIEGSKWLLPPHSV</sequence>
<protein>
    <recommendedName>
        <fullName evidence="4">pectinesterase</fullName>
        <ecNumber evidence="4">3.1.1.11</ecNumber>
    </recommendedName>
</protein>
<comment type="subcellular location">
    <subcellularLocation>
        <location evidence="1">Secreted</location>
        <location evidence="1">Cell wall</location>
    </subcellularLocation>
</comment>
<dbReference type="InterPro" id="IPR011050">
    <property type="entry name" value="Pectin_lyase_fold/virulence"/>
</dbReference>
<dbReference type="InterPro" id="IPR000070">
    <property type="entry name" value="Pectinesterase_cat"/>
</dbReference>
<dbReference type="AlphaFoldDB" id="A0A5J5AVP6"/>
<dbReference type="EMBL" id="CM018041">
    <property type="protein sequence ID" value="KAA8533936.1"/>
    <property type="molecule type" value="Genomic_DNA"/>
</dbReference>
<keyword evidence="6" id="KW-0964">Secreted</keyword>
<evidence type="ECO:0000256" key="5">
    <source>
        <dbReference type="ARBA" id="ARBA00022512"/>
    </source>
</evidence>
<accession>A0A5J5AVP6</accession>
<evidence type="ECO:0000256" key="2">
    <source>
        <dbReference type="ARBA" id="ARBA00005184"/>
    </source>
</evidence>
<proteinExistence type="inferred from homology"/>
<evidence type="ECO:0000256" key="10">
    <source>
        <dbReference type="ARBA" id="ARBA00047928"/>
    </source>
</evidence>
<evidence type="ECO:0000256" key="8">
    <source>
        <dbReference type="ARBA" id="ARBA00022801"/>
    </source>
</evidence>
<evidence type="ECO:0000256" key="6">
    <source>
        <dbReference type="ARBA" id="ARBA00022525"/>
    </source>
</evidence>
<evidence type="ECO:0000256" key="9">
    <source>
        <dbReference type="ARBA" id="ARBA00023085"/>
    </source>
</evidence>
<keyword evidence="11" id="KW-0472">Membrane</keyword>
<dbReference type="GO" id="GO:0030599">
    <property type="term" value="F:pectinesterase activity"/>
    <property type="evidence" value="ECO:0007669"/>
    <property type="project" value="UniProtKB-EC"/>
</dbReference>
<keyword evidence="11" id="KW-0812">Transmembrane</keyword>
<keyword evidence="5" id="KW-0134">Cell wall</keyword>
<evidence type="ECO:0000256" key="3">
    <source>
        <dbReference type="ARBA" id="ARBA00008891"/>
    </source>
</evidence>
<comment type="pathway">
    <text evidence="2">Glycan metabolism; pectin degradation; 2-dehydro-3-deoxy-D-gluconate from pectin: step 1/5.</text>
</comment>
<dbReference type="OrthoDB" id="2019149at2759"/>
<dbReference type="UniPathway" id="UPA00545">
    <property type="reaction ID" value="UER00823"/>
</dbReference>
<evidence type="ECO:0000256" key="4">
    <source>
        <dbReference type="ARBA" id="ARBA00013229"/>
    </source>
</evidence>
<evidence type="ECO:0000256" key="7">
    <source>
        <dbReference type="ARBA" id="ARBA00022729"/>
    </source>
</evidence>
<keyword evidence="11" id="KW-1133">Transmembrane helix</keyword>
<evidence type="ECO:0000256" key="11">
    <source>
        <dbReference type="SAM" id="Phobius"/>
    </source>
</evidence>